<comment type="caution">
    <text evidence="1">The sequence shown here is derived from an EMBL/GenBank/DDBJ whole genome shotgun (WGS) entry which is preliminary data.</text>
</comment>
<accession>A0A1F7GXS3</accession>
<proteinExistence type="predicted"/>
<evidence type="ECO:0000313" key="1">
    <source>
        <dbReference type="EMBL" id="OGK23302.1"/>
    </source>
</evidence>
<evidence type="ECO:0000313" key="2">
    <source>
        <dbReference type="Proteomes" id="UP000177159"/>
    </source>
</evidence>
<organism evidence="1 2">
    <name type="scientific">Candidatus Roizmanbacteria bacterium RIFCSPHIGHO2_02_FULL_37_24</name>
    <dbReference type="NCBI Taxonomy" id="1802037"/>
    <lineage>
        <taxon>Bacteria</taxon>
        <taxon>Candidatus Roizmaniibacteriota</taxon>
    </lineage>
</organism>
<name>A0A1F7GXS3_9BACT</name>
<dbReference type="EMBL" id="MFZM01000022">
    <property type="protein sequence ID" value="OGK23302.1"/>
    <property type="molecule type" value="Genomic_DNA"/>
</dbReference>
<protein>
    <submittedName>
        <fullName evidence="1">Uncharacterized protein</fullName>
    </submittedName>
</protein>
<gene>
    <name evidence="1" type="ORF">A3C24_03860</name>
</gene>
<reference evidence="1 2" key="1">
    <citation type="journal article" date="2016" name="Nat. Commun.">
        <title>Thousands of microbial genomes shed light on interconnected biogeochemical processes in an aquifer system.</title>
        <authorList>
            <person name="Anantharaman K."/>
            <person name="Brown C.T."/>
            <person name="Hug L.A."/>
            <person name="Sharon I."/>
            <person name="Castelle C.J."/>
            <person name="Probst A.J."/>
            <person name="Thomas B.C."/>
            <person name="Singh A."/>
            <person name="Wilkins M.J."/>
            <person name="Karaoz U."/>
            <person name="Brodie E.L."/>
            <person name="Williams K.H."/>
            <person name="Hubbard S.S."/>
            <person name="Banfield J.F."/>
        </authorList>
    </citation>
    <scope>NUCLEOTIDE SEQUENCE [LARGE SCALE GENOMIC DNA]</scope>
</reference>
<sequence length="474" mass="54123">MSKQNNNLSHITKSLDEILKTRPILSKILESHEITDYLKPAFEWNPNERDFPYKNLLCDIICSEVHRLYGKDISDGVRKQFRQAWSVETGAHLHIPKKFDRVTKQNGPQITPLLFQGQVLWASVGYSYGFTYNMSLNSGRIPPNNINSGAYIEFNSIPSLRTVASKYKETPQSYIPSIKGIELQEKKRLVESYFLQKSITEDEYIRAQAILYIFENETGGFSDQVAVSHAHMLNTATQSTITQVTLDSELIGLQLFSHLLDTHDSVIYKIFSDSELRKKFMKTFQDISTGWNSDESPFNELYEHNTSKVLCMRNYSGDLEIGNLKQLILRKKLLPRGVMKFFMFIVECGICPIGGWNQSAYCTDIRDRSVEFLKEIGLTERAQHVEMIPTNIAGIAPAWGFKTSNDGIVHLLDAISVYDKPLTKKEFENIAHISSRDALLIALPSLYSFLLDPKLAPSLDQIYLFVKDENSVKY</sequence>
<dbReference type="Proteomes" id="UP000177159">
    <property type="component" value="Unassembled WGS sequence"/>
</dbReference>
<dbReference type="AlphaFoldDB" id="A0A1F7GXS3"/>